<dbReference type="PANTHER" id="PTHR36460">
    <property type="entry name" value="UPF0132 DOMAIN PROTEIN (AFU_ORTHOLOGUE AFUA_3G10255)"/>
    <property type="match status" value="1"/>
</dbReference>
<evidence type="ECO:0000313" key="7">
    <source>
        <dbReference type="Proteomes" id="UP000526033"/>
    </source>
</evidence>
<evidence type="ECO:0000313" key="6">
    <source>
        <dbReference type="EMBL" id="NMB70153.1"/>
    </source>
</evidence>
<evidence type="ECO:0008006" key="8">
    <source>
        <dbReference type="Google" id="ProtNLM"/>
    </source>
</evidence>
<keyword evidence="4 5" id="KW-0472">Membrane</keyword>
<dbReference type="EMBL" id="JAAZNL010000032">
    <property type="protein sequence ID" value="NMB70153.1"/>
    <property type="molecule type" value="Genomic_DNA"/>
</dbReference>
<evidence type="ECO:0000256" key="3">
    <source>
        <dbReference type="ARBA" id="ARBA00022989"/>
    </source>
</evidence>
<dbReference type="GO" id="GO:0016020">
    <property type="term" value="C:membrane"/>
    <property type="evidence" value="ECO:0007669"/>
    <property type="project" value="UniProtKB-SubCell"/>
</dbReference>
<comment type="subcellular location">
    <subcellularLocation>
        <location evidence="1">Membrane</location>
        <topology evidence="1">Multi-pass membrane protein</topology>
    </subcellularLocation>
</comment>
<evidence type="ECO:0000256" key="2">
    <source>
        <dbReference type="ARBA" id="ARBA00022692"/>
    </source>
</evidence>
<dbReference type="PANTHER" id="PTHR36460:SF1">
    <property type="entry name" value="UPF0132 DOMAIN PROTEIN (AFU_ORTHOLOGUE AFUA_3G10255)"/>
    <property type="match status" value="1"/>
</dbReference>
<organism evidence="6 7">
    <name type="scientific">candidate division WWE3 bacterium</name>
    <dbReference type="NCBI Taxonomy" id="2053526"/>
    <lineage>
        <taxon>Bacteria</taxon>
        <taxon>Katanobacteria</taxon>
    </lineage>
</organism>
<gene>
    <name evidence="6" type="ORF">GYA27_03060</name>
</gene>
<keyword evidence="3 5" id="KW-1133">Transmembrane helix</keyword>
<reference evidence="6 7" key="1">
    <citation type="journal article" date="2020" name="Biotechnol. Biofuels">
        <title>New insights from the biogas microbiome by comprehensive genome-resolved metagenomics of nearly 1600 species originating from multiple anaerobic digesters.</title>
        <authorList>
            <person name="Campanaro S."/>
            <person name="Treu L."/>
            <person name="Rodriguez-R L.M."/>
            <person name="Kovalovszki A."/>
            <person name="Ziels R.M."/>
            <person name="Maus I."/>
            <person name="Zhu X."/>
            <person name="Kougias P.G."/>
            <person name="Basile A."/>
            <person name="Luo G."/>
            <person name="Schluter A."/>
            <person name="Konstantinidis K.T."/>
            <person name="Angelidaki I."/>
        </authorList>
    </citation>
    <scope>NUCLEOTIDE SEQUENCE [LARGE SCALE GENOMIC DNA]</scope>
    <source>
        <strain evidence="6">AS27yjCOA_165</strain>
    </source>
</reference>
<dbReference type="InterPro" id="IPR019109">
    <property type="entry name" value="MamF_MmsF"/>
</dbReference>
<evidence type="ECO:0000256" key="5">
    <source>
        <dbReference type="SAM" id="Phobius"/>
    </source>
</evidence>
<comment type="caution">
    <text evidence="6">The sequence shown here is derived from an EMBL/GenBank/DDBJ whole genome shotgun (WGS) entry which is preliminary data.</text>
</comment>
<name>A0A7X9DKL0_UNCKA</name>
<feature type="transmembrane region" description="Helical" evidence="5">
    <location>
        <begin position="53"/>
        <end position="77"/>
    </location>
</feature>
<proteinExistence type="predicted"/>
<dbReference type="Pfam" id="PF09685">
    <property type="entry name" value="MamF_MmsF"/>
    <property type="match status" value="1"/>
</dbReference>
<evidence type="ECO:0000256" key="4">
    <source>
        <dbReference type="ARBA" id="ARBA00023136"/>
    </source>
</evidence>
<feature type="transmembrane region" description="Helical" evidence="5">
    <location>
        <begin position="22"/>
        <end position="41"/>
    </location>
</feature>
<evidence type="ECO:0000256" key="1">
    <source>
        <dbReference type="ARBA" id="ARBA00004141"/>
    </source>
</evidence>
<accession>A0A7X9DKL0</accession>
<dbReference type="Proteomes" id="UP000526033">
    <property type="component" value="Unassembled WGS sequence"/>
</dbReference>
<sequence>MDEEIKNKTNTDNLLANFDPNVVAAFAYLFPFITGIVFFVLEKKNKFIRFHAFQAILFWLAFMIAWSLAQSLIIIFIGHVLEPLVRVAGILIWLFLMWKAYQNVEYELPYIGKIAKEQANKE</sequence>
<protein>
    <recommendedName>
        <fullName evidence="8">DUF4870 domain-containing protein</fullName>
    </recommendedName>
</protein>
<feature type="transmembrane region" description="Helical" evidence="5">
    <location>
        <begin position="83"/>
        <end position="101"/>
    </location>
</feature>
<dbReference type="AlphaFoldDB" id="A0A7X9DKL0"/>
<keyword evidence="2 5" id="KW-0812">Transmembrane</keyword>